<sequence>MIKIKQLLQAYDVIQRAKIEQELITENKKIQQAINGHYTCYNRCYYLKYSPEEKELITKIIRNYMITIKPEPWSPTKKDYKIDKITRILTKLEKNSIFWKLENKI</sequence>
<organism evidence="1">
    <name type="scientific">Sigmofec virus UA08Rod_5228</name>
    <dbReference type="NCBI Taxonomy" id="2929416"/>
    <lineage>
        <taxon>Viruses</taxon>
        <taxon>Monodnaviria</taxon>
        <taxon>Sangervirae</taxon>
        <taxon>Phixviricota</taxon>
        <taxon>Malgrandaviricetes</taxon>
        <taxon>Petitvirales</taxon>
        <taxon>Microviridae</taxon>
    </lineage>
</organism>
<accession>A0A976R707</accession>
<protein>
    <submittedName>
        <fullName evidence="1">Uncharacterized protein</fullName>
    </submittedName>
</protein>
<reference evidence="1" key="1">
    <citation type="submission" date="2022-02" db="EMBL/GenBank/DDBJ databases">
        <title>Towards deciphering the DNA virus diversity associated with rodent species in the families Cricetidae and Heteromyidae.</title>
        <authorList>
            <person name="Lund M."/>
            <person name="Larsen B.B."/>
            <person name="Gryseels S."/>
            <person name="Kraberger S."/>
            <person name="Rowsey D.M."/>
            <person name="Steger L."/>
            <person name="Yule K.M."/>
            <person name="Upham N.S."/>
            <person name="Worobey M."/>
            <person name="Van Doorslaer K."/>
            <person name="Varsani A."/>
        </authorList>
    </citation>
    <scope>NUCLEOTIDE SEQUENCE</scope>
    <source>
        <strain evidence="1">UA08Rod_5228</strain>
    </source>
</reference>
<name>A0A976R707_9VIRU</name>
<dbReference type="EMBL" id="OM869555">
    <property type="protein sequence ID" value="UPW41189.1"/>
    <property type="molecule type" value="Genomic_DNA"/>
</dbReference>
<evidence type="ECO:0000313" key="1">
    <source>
        <dbReference type="EMBL" id="UPW41189.1"/>
    </source>
</evidence>
<proteinExistence type="predicted"/>